<feature type="compositionally biased region" description="Low complexity" evidence="2">
    <location>
        <begin position="838"/>
        <end position="859"/>
    </location>
</feature>
<dbReference type="Pfam" id="PF07647">
    <property type="entry name" value="SAM_2"/>
    <property type="match status" value="1"/>
</dbReference>
<dbReference type="FunCoup" id="R7V151">
    <property type="interactions" value="79"/>
</dbReference>
<feature type="compositionally biased region" description="Polar residues" evidence="2">
    <location>
        <begin position="425"/>
        <end position="451"/>
    </location>
</feature>
<dbReference type="EMBL" id="KB296106">
    <property type="protein sequence ID" value="ELU12254.1"/>
    <property type="molecule type" value="Genomic_DNA"/>
</dbReference>
<feature type="coiled-coil region" evidence="1">
    <location>
        <begin position="161"/>
        <end position="188"/>
    </location>
</feature>
<sequence>MTALNASLEWYSGPLGRCFLLKYEQNIRPPPPPPPHPTTSKPTPTSLGEIWTQNLITRIDDVSVLRVKYEARLHVMDVFLSQLAPAIKSLDTLNEQIVQFVFTPKSSESQDGGCSELTARERETLRSSMGVMRRLLVDAQVKFRKMVDDNRALAGRIDGSIQTANEEVNALRNELLDTNKRLSQLSHMTLSSSLNGSEQTIGSPNMHSSVEEALHTKDIPNNDHLSSKPPISPIISNRETERIADLEKENSALQLEIHALHKDIKELKQHKEHGETPDRELEARLTHTQHDLARALEAVQAMREDRKRLKAEKLDLLGQLKQLYSNLEDKETELRHFIRSYEQRMRETDDSVKQLVSAKDSIEQEKAEFLLRTQKAEQRADSLQSQVDTRQQMIDTLSQQLKQFREQLRSLGFAPPLAEDDMASLASSRDVSKTPSMNSLQVKDPSSQRVPQSHAAPTRLEGSRNCTPLGSMTSLHSSLSICRLLYMFLLLTDNSQAARDCSHTSLDQITEQSTDPTLQVPTADGSYVTVASDMHIVERRQRPRDNSKDRRRKSPGPFSRMFGGKTRSRRSIAVLDPNDVDGGRSHDYAIVLIPLSVQFLMGSAGSERHRTRVRSFTWVSLAPAEATSSNRRPARSKQCVSGEMGGTGTSLLMISFSMYPKACRLDHTWVAHRLLPDLGLPQYCLYFEEQLVDGRLLSVLTRKDLEKHLCIQRKFHQASLLHAIELLRRVNFDKEVLHQRRVACETQDSDPLVWTNLRLLKWLRSIDLEEYTENLKESGVHGAVLVLEPTFTADAFAAALGISASKSYVRRHLATELEALVRPARLALESHGAKKSKPPSSGGSLGRSFSRSFRSSTTSDGPRRRSLRGSFGRAFSRHKSKAAHSSPPPANSDPTTQTTPLDVGKRSLSLELRSS</sequence>
<gene>
    <name evidence="4" type="ORF">CAPTEDRAFT_223470</name>
</gene>
<feature type="coiled-coil region" evidence="1">
    <location>
        <begin position="236"/>
        <end position="326"/>
    </location>
</feature>
<keyword evidence="6" id="KW-1185">Reference proteome</keyword>
<proteinExistence type="predicted"/>
<feature type="region of interest" description="Disordered" evidence="2">
    <location>
        <begin position="537"/>
        <end position="564"/>
    </location>
</feature>
<dbReference type="STRING" id="283909.R7V151"/>
<evidence type="ECO:0000256" key="2">
    <source>
        <dbReference type="SAM" id="MobiDB-lite"/>
    </source>
</evidence>
<feature type="region of interest" description="Disordered" evidence="2">
    <location>
        <begin position="26"/>
        <end position="47"/>
    </location>
</feature>
<accession>R7V151</accession>
<feature type="region of interest" description="Disordered" evidence="2">
    <location>
        <begin position="422"/>
        <end position="465"/>
    </location>
</feature>
<feature type="domain" description="SAM" evidence="3">
    <location>
        <begin position="754"/>
        <end position="785"/>
    </location>
</feature>
<feature type="domain" description="SAM" evidence="3">
    <location>
        <begin position="669"/>
        <end position="730"/>
    </location>
</feature>
<evidence type="ECO:0000259" key="3">
    <source>
        <dbReference type="PROSITE" id="PS50105"/>
    </source>
</evidence>
<dbReference type="InterPro" id="IPR037614">
    <property type="entry name" value="Kazrin"/>
</dbReference>
<reference evidence="5" key="3">
    <citation type="submission" date="2015-06" db="UniProtKB">
        <authorList>
            <consortium name="EnsemblMetazoa"/>
        </authorList>
    </citation>
    <scope>IDENTIFICATION</scope>
</reference>
<evidence type="ECO:0000313" key="6">
    <source>
        <dbReference type="Proteomes" id="UP000014760"/>
    </source>
</evidence>
<dbReference type="Gene3D" id="1.10.150.50">
    <property type="entry name" value="Transcription Factor, Ets-1"/>
    <property type="match status" value="2"/>
</dbReference>
<evidence type="ECO:0000313" key="5">
    <source>
        <dbReference type="EnsemblMetazoa" id="CapteP223470"/>
    </source>
</evidence>
<dbReference type="EMBL" id="AMQN01005470">
    <property type="status" value="NOT_ANNOTATED_CDS"/>
    <property type="molecule type" value="Genomic_DNA"/>
</dbReference>
<reference evidence="4 6" key="2">
    <citation type="journal article" date="2013" name="Nature">
        <title>Insights into bilaterian evolution from three spiralian genomes.</title>
        <authorList>
            <person name="Simakov O."/>
            <person name="Marletaz F."/>
            <person name="Cho S.J."/>
            <person name="Edsinger-Gonzales E."/>
            <person name="Havlak P."/>
            <person name="Hellsten U."/>
            <person name="Kuo D.H."/>
            <person name="Larsson T."/>
            <person name="Lv J."/>
            <person name="Arendt D."/>
            <person name="Savage R."/>
            <person name="Osoegawa K."/>
            <person name="de Jong P."/>
            <person name="Grimwood J."/>
            <person name="Chapman J.A."/>
            <person name="Shapiro H."/>
            <person name="Aerts A."/>
            <person name="Otillar R.P."/>
            <person name="Terry A.Y."/>
            <person name="Boore J.L."/>
            <person name="Grigoriev I.V."/>
            <person name="Lindberg D.R."/>
            <person name="Seaver E.C."/>
            <person name="Weisblat D.A."/>
            <person name="Putnam N.H."/>
            <person name="Rokhsar D.S."/>
        </authorList>
    </citation>
    <scope>NUCLEOTIDE SEQUENCE</scope>
    <source>
        <strain evidence="4 6">I ESC-2004</strain>
    </source>
</reference>
<feature type="region of interest" description="Disordered" evidence="2">
    <location>
        <begin position="830"/>
        <end position="915"/>
    </location>
</feature>
<dbReference type="PANTHER" id="PTHR12776:SF1">
    <property type="entry name" value="KAZRIN"/>
    <property type="match status" value="1"/>
</dbReference>
<feature type="compositionally biased region" description="Pro residues" evidence="2">
    <location>
        <begin position="28"/>
        <end position="37"/>
    </location>
</feature>
<dbReference type="InterPro" id="IPR059089">
    <property type="entry name" value="Kazrin_N"/>
</dbReference>
<reference evidence="6" key="1">
    <citation type="submission" date="2012-12" db="EMBL/GenBank/DDBJ databases">
        <authorList>
            <person name="Hellsten U."/>
            <person name="Grimwood J."/>
            <person name="Chapman J.A."/>
            <person name="Shapiro H."/>
            <person name="Aerts A."/>
            <person name="Otillar R.P."/>
            <person name="Terry A.Y."/>
            <person name="Boore J.L."/>
            <person name="Simakov O."/>
            <person name="Marletaz F."/>
            <person name="Cho S.-J."/>
            <person name="Edsinger-Gonzales E."/>
            <person name="Havlak P."/>
            <person name="Kuo D.-H."/>
            <person name="Larsson T."/>
            <person name="Lv J."/>
            <person name="Arendt D."/>
            <person name="Savage R."/>
            <person name="Osoegawa K."/>
            <person name="de Jong P."/>
            <person name="Lindberg D.R."/>
            <person name="Seaver E.C."/>
            <person name="Weisblat D.A."/>
            <person name="Putnam N.H."/>
            <person name="Grigoriev I.V."/>
            <person name="Rokhsar D.S."/>
        </authorList>
    </citation>
    <scope>NUCLEOTIDE SEQUENCE</scope>
    <source>
        <strain evidence="6">I ESC-2004</strain>
    </source>
</reference>
<dbReference type="Proteomes" id="UP000014760">
    <property type="component" value="Unassembled WGS sequence"/>
</dbReference>
<feature type="compositionally biased region" description="Basic and acidic residues" evidence="2">
    <location>
        <begin position="537"/>
        <end position="548"/>
    </location>
</feature>
<protein>
    <recommendedName>
        <fullName evidence="3">SAM domain-containing protein</fullName>
    </recommendedName>
</protein>
<dbReference type="Pfam" id="PF00536">
    <property type="entry name" value="SAM_1"/>
    <property type="match status" value="1"/>
</dbReference>
<dbReference type="EnsemblMetazoa" id="CapteT223470">
    <property type="protein sequence ID" value="CapteP223470"/>
    <property type="gene ID" value="CapteG223470"/>
</dbReference>
<dbReference type="SUPFAM" id="SSF47769">
    <property type="entry name" value="SAM/Pointed domain"/>
    <property type="match status" value="2"/>
</dbReference>
<dbReference type="InterPro" id="IPR001660">
    <property type="entry name" value="SAM"/>
</dbReference>
<dbReference type="PANTHER" id="PTHR12776">
    <property type="entry name" value="KAZRIN-RELATED"/>
    <property type="match status" value="1"/>
</dbReference>
<dbReference type="OMA" id="RVQCEHQ"/>
<dbReference type="PROSITE" id="PS50105">
    <property type="entry name" value="SAM_DOMAIN"/>
    <property type="match status" value="2"/>
</dbReference>
<keyword evidence="1" id="KW-0175">Coiled coil</keyword>
<dbReference type="SMART" id="SM00454">
    <property type="entry name" value="SAM"/>
    <property type="match status" value="2"/>
</dbReference>
<dbReference type="Pfam" id="PF25986">
    <property type="entry name" value="Kazrin"/>
    <property type="match status" value="1"/>
</dbReference>
<name>R7V151_CAPTE</name>
<dbReference type="OrthoDB" id="2132119at2759"/>
<organism evidence="4">
    <name type="scientific">Capitella teleta</name>
    <name type="common">Polychaete worm</name>
    <dbReference type="NCBI Taxonomy" id="283909"/>
    <lineage>
        <taxon>Eukaryota</taxon>
        <taxon>Metazoa</taxon>
        <taxon>Spiralia</taxon>
        <taxon>Lophotrochozoa</taxon>
        <taxon>Annelida</taxon>
        <taxon>Polychaeta</taxon>
        <taxon>Sedentaria</taxon>
        <taxon>Scolecida</taxon>
        <taxon>Capitellidae</taxon>
        <taxon>Capitella</taxon>
    </lineage>
</organism>
<evidence type="ECO:0000313" key="4">
    <source>
        <dbReference type="EMBL" id="ELU12254.1"/>
    </source>
</evidence>
<dbReference type="HOGENOM" id="CLU_010768_2_0_1"/>
<evidence type="ECO:0000256" key="1">
    <source>
        <dbReference type="SAM" id="Coils"/>
    </source>
</evidence>
<dbReference type="AlphaFoldDB" id="R7V151"/>
<feature type="coiled-coil region" evidence="1">
    <location>
        <begin position="359"/>
        <end position="407"/>
    </location>
</feature>
<dbReference type="InterPro" id="IPR013761">
    <property type="entry name" value="SAM/pointed_sf"/>
</dbReference>